<gene>
    <name evidence="4" type="ORF">QFW96_12865</name>
</gene>
<dbReference type="Pfam" id="PF22335">
    <property type="entry name" value="Cas10-Cmr2_palm2"/>
    <property type="match status" value="1"/>
</dbReference>
<name>A0ABT6PNK4_9PSEU</name>
<evidence type="ECO:0000256" key="2">
    <source>
        <dbReference type="ARBA" id="ARBA00023118"/>
    </source>
</evidence>
<dbReference type="Proteomes" id="UP001237595">
    <property type="component" value="Unassembled WGS sequence"/>
</dbReference>
<proteinExistence type="predicted"/>
<evidence type="ECO:0000256" key="1">
    <source>
        <dbReference type="ARBA" id="ARBA00022741"/>
    </source>
</evidence>
<keyword evidence="5" id="KW-1185">Reference proteome</keyword>
<sequence length="462" mass="50796">MKTFLDVGVIRVQSWLTLAPNLHARRGASTMIRKATEPEAVRQMLRELGLESAALRCDEAGHIDGVIPLRILDDSKKKDVERHVVRHLQAKLPGASLKTQHCEGKDWLSAHHSAGSSQSFEWPAVVLEWPMAKVCDWCHRLPATHEAIRVPDDSGQTPFKDLCIGCIQRLPDGGYSTGKPGEEPGPEKDLLELLPGRKVPDRTKSLAELGEVQDNTHLATVYADGNAIGRLGRSLRKLQEPDSDATTFELPGAISSATWSSLIDAVTSIDTGDTPVLPIIAHLVGGDDVLVSVPAHKAWRFTRTLLEKFSEHLGTALNEAGLGHLETPSISAGVVIHHHTTPFADVIELADALLKHSKRHGRAKPALAWHDITHEGPEMLPGQPFLTLEDFQDCFGPLNKLFGLSASQRLTLLDYAQANEDLLLQQAQRLDHRDVIEPFITGPLRIAQALSIVRWWRSDEPA</sequence>
<dbReference type="RefSeq" id="WP_281455838.1">
    <property type="nucleotide sequence ID" value="NZ_JASAOF010000006.1"/>
</dbReference>
<dbReference type="InterPro" id="IPR054767">
    <property type="entry name" value="Cas10-Cmr2_palm2"/>
</dbReference>
<evidence type="ECO:0000259" key="3">
    <source>
        <dbReference type="Pfam" id="PF22335"/>
    </source>
</evidence>
<keyword evidence="2" id="KW-0051">Antiviral defense</keyword>
<keyword evidence="1" id="KW-0547">Nucleotide-binding</keyword>
<feature type="domain" description="Cas10/Cmr2 second palm" evidence="3">
    <location>
        <begin position="219"/>
        <end position="361"/>
    </location>
</feature>
<accession>A0ABT6PNK4</accession>
<dbReference type="Gene3D" id="3.30.70.270">
    <property type="match status" value="1"/>
</dbReference>
<dbReference type="EMBL" id="JASAOF010000006">
    <property type="protein sequence ID" value="MDI2029514.1"/>
    <property type="molecule type" value="Genomic_DNA"/>
</dbReference>
<comment type="caution">
    <text evidence="4">The sequence shown here is derived from an EMBL/GenBank/DDBJ whole genome shotgun (WGS) entry which is preliminary data.</text>
</comment>
<evidence type="ECO:0000313" key="4">
    <source>
        <dbReference type="EMBL" id="MDI2029514.1"/>
    </source>
</evidence>
<organism evidence="4 5">
    <name type="scientific">Saccharopolyspora ipomoeae</name>
    <dbReference type="NCBI Taxonomy" id="3042027"/>
    <lineage>
        <taxon>Bacteria</taxon>
        <taxon>Bacillati</taxon>
        <taxon>Actinomycetota</taxon>
        <taxon>Actinomycetes</taxon>
        <taxon>Pseudonocardiales</taxon>
        <taxon>Pseudonocardiaceae</taxon>
        <taxon>Saccharopolyspora</taxon>
    </lineage>
</organism>
<protein>
    <recommendedName>
        <fullName evidence="3">Cas10/Cmr2 second palm domain-containing protein</fullName>
    </recommendedName>
</protein>
<evidence type="ECO:0000313" key="5">
    <source>
        <dbReference type="Proteomes" id="UP001237595"/>
    </source>
</evidence>
<dbReference type="InterPro" id="IPR043128">
    <property type="entry name" value="Rev_trsase/Diguanyl_cyclase"/>
</dbReference>
<reference evidence="4 5" key="1">
    <citation type="submission" date="2023-04" db="EMBL/GenBank/DDBJ databases">
        <title>Draft genome sequence of Saccharopolyspora sp. TS4A08 isolated from sweet potato rhizospheric soil.</title>
        <authorList>
            <person name="Suksaard P."/>
            <person name="Duangmal K."/>
        </authorList>
    </citation>
    <scope>NUCLEOTIDE SEQUENCE [LARGE SCALE GENOMIC DNA]</scope>
    <source>
        <strain evidence="4 5">TS4A08</strain>
    </source>
</reference>